<dbReference type="RefSeq" id="WP_313761774.1">
    <property type="nucleotide sequence ID" value="NZ_BAAAVH010000049.1"/>
</dbReference>
<dbReference type="InterPro" id="IPR023572">
    <property type="entry name" value="Archease_dom"/>
</dbReference>
<feature type="domain" description="Archease" evidence="5">
    <location>
        <begin position="2"/>
        <end position="135"/>
    </location>
</feature>
<gene>
    <name evidence="6" type="ORF">ACFP0N_11605</name>
</gene>
<dbReference type="Gene3D" id="3.55.10.10">
    <property type="entry name" value="Archease domain"/>
    <property type="match status" value="1"/>
</dbReference>
<keyword evidence="7" id="KW-1185">Reference proteome</keyword>
<protein>
    <submittedName>
        <fullName evidence="6">Archease</fullName>
    </submittedName>
</protein>
<name>A0ABW1EUY2_9ACTN</name>
<keyword evidence="3" id="KW-0479">Metal-binding</keyword>
<dbReference type="InterPro" id="IPR036820">
    <property type="entry name" value="Archease_dom_sf"/>
</dbReference>
<evidence type="ECO:0000259" key="5">
    <source>
        <dbReference type="Pfam" id="PF01951"/>
    </source>
</evidence>
<evidence type="ECO:0000256" key="4">
    <source>
        <dbReference type="ARBA" id="ARBA00022837"/>
    </source>
</evidence>
<organism evidence="6 7">
    <name type="scientific">Kitasatospora aburaviensis</name>
    <dbReference type="NCBI Taxonomy" id="67265"/>
    <lineage>
        <taxon>Bacteria</taxon>
        <taxon>Bacillati</taxon>
        <taxon>Actinomycetota</taxon>
        <taxon>Actinomycetes</taxon>
        <taxon>Kitasatosporales</taxon>
        <taxon>Streptomycetaceae</taxon>
        <taxon>Kitasatospora</taxon>
    </lineage>
</organism>
<evidence type="ECO:0000313" key="7">
    <source>
        <dbReference type="Proteomes" id="UP001596067"/>
    </source>
</evidence>
<dbReference type="SUPFAM" id="SSF69819">
    <property type="entry name" value="MTH1598-like"/>
    <property type="match status" value="1"/>
</dbReference>
<evidence type="ECO:0000256" key="3">
    <source>
        <dbReference type="ARBA" id="ARBA00022723"/>
    </source>
</evidence>
<evidence type="ECO:0000256" key="2">
    <source>
        <dbReference type="ARBA" id="ARBA00022694"/>
    </source>
</evidence>
<comment type="similarity">
    <text evidence="1">Belongs to the archease family.</text>
</comment>
<keyword evidence="4" id="KW-0106">Calcium</keyword>
<comment type="caution">
    <text evidence="6">The sequence shown here is derived from an EMBL/GenBank/DDBJ whole genome shotgun (WGS) entry which is preliminary data.</text>
</comment>
<proteinExistence type="inferred from homology"/>
<dbReference type="Pfam" id="PF01951">
    <property type="entry name" value="Archease"/>
    <property type="match status" value="1"/>
</dbReference>
<evidence type="ECO:0000313" key="6">
    <source>
        <dbReference type="EMBL" id="MFC5885615.1"/>
    </source>
</evidence>
<accession>A0ABW1EUY2</accession>
<sequence length="135" mass="14211">MAHTADLRVEAWSPTAEGCIREVVRGAVEAFADTSAARATGDYACTFTAETDEDLVVSVLEEVVYRMDVAGEIPLDTEPGPIRDAGGGRSLAVRFRMADAGTAEPVGAVPKAVSLHDLHLRAGPGGWTCRVTLDV</sequence>
<dbReference type="EMBL" id="JBHSOD010000010">
    <property type="protein sequence ID" value="MFC5885615.1"/>
    <property type="molecule type" value="Genomic_DNA"/>
</dbReference>
<evidence type="ECO:0000256" key="1">
    <source>
        <dbReference type="ARBA" id="ARBA00007963"/>
    </source>
</evidence>
<dbReference type="Proteomes" id="UP001596067">
    <property type="component" value="Unassembled WGS sequence"/>
</dbReference>
<reference evidence="7" key="1">
    <citation type="journal article" date="2019" name="Int. J. Syst. Evol. Microbiol.">
        <title>The Global Catalogue of Microorganisms (GCM) 10K type strain sequencing project: providing services to taxonomists for standard genome sequencing and annotation.</title>
        <authorList>
            <consortium name="The Broad Institute Genomics Platform"/>
            <consortium name="The Broad Institute Genome Sequencing Center for Infectious Disease"/>
            <person name="Wu L."/>
            <person name="Ma J."/>
        </authorList>
    </citation>
    <scope>NUCLEOTIDE SEQUENCE [LARGE SCALE GENOMIC DNA]</scope>
    <source>
        <strain evidence="7">CGMCC 4.1469</strain>
    </source>
</reference>
<keyword evidence="2" id="KW-0819">tRNA processing</keyword>